<dbReference type="InterPro" id="IPR052544">
    <property type="entry name" value="Bacteriocin_Proc_Enz"/>
</dbReference>
<dbReference type="AlphaFoldDB" id="A0A220Y9V1"/>
<dbReference type="NCBIfam" id="TIGR03605">
    <property type="entry name" value="antibiot_sagB"/>
    <property type="match status" value="1"/>
</dbReference>
<dbReference type="EMBL" id="JASZZX010000056">
    <property type="protein sequence ID" value="MDM3930017.1"/>
    <property type="molecule type" value="Genomic_DNA"/>
</dbReference>
<protein>
    <submittedName>
        <fullName evidence="4">SagB family peptide dehydrogenase</fullName>
    </submittedName>
    <submittedName>
        <fullName evidence="3">SagB-type dehydrogenase domain protein</fullName>
    </submittedName>
</protein>
<reference evidence="3" key="1">
    <citation type="journal article" date="2017" name="Lancet Infect. Dis.">
        <title>Global outbreak of severe Mycobacterium chimaera disease after cardiac surgery: a molecular epidemiological study.</title>
        <authorList>
            <person name="van Ingen J."/>
            <person name="Kohl T."/>
            <person name="Kranzer K."/>
            <person name="Hasse B."/>
            <person name="Keller P."/>
            <person name="Szafranska A."/>
            <person name="Hillemann D."/>
            <person name="Chand M."/>
            <person name="Schreiber P."/>
            <person name="Sommerstein R."/>
            <person name="Berger C."/>
            <person name="Genoni M."/>
            <person name="Ruegg C."/>
            <person name="Troillet N."/>
            <person name="Widmer A.F."/>
            <person name="Becker S.L."/>
            <person name="Herrmann M."/>
            <person name="Eckmanns T."/>
            <person name="Haller S."/>
            <person name="Hoeller C."/>
            <person name="Debast S.B."/>
            <person name="Wolfhagen M.J."/>
            <person name="Hopman J."/>
            <person name="Kluytmans J."/>
            <person name="Langelaar M."/>
            <person name="Notermans D.W."/>
            <person name="ten Oever J."/>
            <person name="van den Barselaar P."/>
            <person name="Vonk A.B.A."/>
            <person name="Vos M.C."/>
            <person name="Ahmed N."/>
            <person name="Brown T."/>
            <person name="Crook D."/>
            <person name="Lamagni T."/>
            <person name="Phin N."/>
            <person name="Smith E.G."/>
            <person name="Zambon M."/>
            <person name="Serr A."/>
            <person name="Goetting T."/>
            <person name="Ebner W."/>
            <person name="Thuermer A."/>
            <person name="Utpatel C."/>
            <person name="Sproer C."/>
            <person name="Bunk B."/>
            <person name="Nubel U."/>
            <person name="Bloemberg G."/>
            <person name="Bottger E."/>
            <person name="Niemann S."/>
            <person name="Wagner D."/>
            <person name="Sax H."/>
        </authorList>
    </citation>
    <scope>NUCLEOTIDE SEQUENCE [LARGE SCALE GENOMIC DNA]</scope>
    <source>
        <strain evidence="3">ZUERICH-2</strain>
    </source>
</reference>
<name>A0A220Y9V1_MYCIT</name>
<keyword evidence="5" id="KW-1185">Reference proteome</keyword>
<dbReference type="RefSeq" id="WP_080691156.1">
    <property type="nucleotide sequence ID" value="NZ_CP012885.2"/>
</dbReference>
<dbReference type="Proteomes" id="UP001529272">
    <property type="component" value="Unassembled WGS sequence"/>
</dbReference>
<dbReference type="InterPro" id="IPR054488">
    <property type="entry name" value="ThcOx_dom2"/>
</dbReference>
<dbReference type="InterPro" id="IPR000415">
    <property type="entry name" value="Nitroreductase-like"/>
</dbReference>
<dbReference type="PANTHER" id="PTHR43745">
    <property type="entry name" value="NITROREDUCTASE MJ1384-RELATED"/>
    <property type="match status" value="1"/>
</dbReference>
<evidence type="ECO:0000313" key="4">
    <source>
        <dbReference type="EMBL" id="MDM3930017.1"/>
    </source>
</evidence>
<dbReference type="InterPro" id="IPR029479">
    <property type="entry name" value="Nitroreductase"/>
</dbReference>
<dbReference type="SUPFAM" id="SSF55469">
    <property type="entry name" value="FMN-dependent nitroreductase-like"/>
    <property type="match status" value="1"/>
</dbReference>
<dbReference type="CDD" id="cd02142">
    <property type="entry name" value="McbC_SagB-like_oxidoreductase"/>
    <property type="match status" value="1"/>
</dbReference>
<proteinExistence type="predicted"/>
<reference evidence="4" key="4">
    <citation type="submission" date="2023-06" db="EMBL/GenBank/DDBJ databases">
        <authorList>
            <person name="Spilker T."/>
        </authorList>
    </citation>
    <scope>NUCLEOTIDE SEQUENCE</scope>
    <source>
        <strain evidence="4">FLAC1071</strain>
    </source>
</reference>
<organism evidence="3">
    <name type="scientific">Mycobacterium intracellulare subsp. chimaera</name>
    <dbReference type="NCBI Taxonomy" id="222805"/>
    <lineage>
        <taxon>Bacteria</taxon>
        <taxon>Bacillati</taxon>
        <taxon>Actinomycetota</taxon>
        <taxon>Actinomycetes</taxon>
        <taxon>Mycobacteriales</taxon>
        <taxon>Mycobacteriaceae</taxon>
        <taxon>Mycobacterium</taxon>
        <taxon>Mycobacterium avium complex (MAC)</taxon>
    </lineage>
</organism>
<gene>
    <name evidence="3" type="ORF">MYCOZU2_01983</name>
    <name evidence="4" type="ORF">QRB35_29115</name>
</gene>
<feature type="domain" description="Cyanobactin oxidase ThcOx second" evidence="2">
    <location>
        <begin position="122"/>
        <end position="215"/>
    </location>
</feature>
<dbReference type="Pfam" id="PF22767">
    <property type="entry name" value="ThcOx"/>
    <property type="match status" value="1"/>
</dbReference>
<dbReference type="Gene3D" id="3.40.109.10">
    <property type="entry name" value="NADH Oxidase"/>
    <property type="match status" value="1"/>
</dbReference>
<feature type="domain" description="Nitroreductase" evidence="1">
    <location>
        <begin position="270"/>
        <end position="457"/>
    </location>
</feature>
<evidence type="ECO:0000313" key="3">
    <source>
        <dbReference type="EMBL" id="ASL14402.1"/>
    </source>
</evidence>
<dbReference type="PANTHER" id="PTHR43745:SF2">
    <property type="entry name" value="NITROREDUCTASE MJ1384-RELATED"/>
    <property type="match status" value="1"/>
</dbReference>
<evidence type="ECO:0000259" key="1">
    <source>
        <dbReference type="Pfam" id="PF00881"/>
    </source>
</evidence>
<dbReference type="Pfam" id="PF00881">
    <property type="entry name" value="Nitroreductase"/>
    <property type="match status" value="1"/>
</dbReference>
<dbReference type="Proteomes" id="UP000198286">
    <property type="component" value="Chromosome"/>
</dbReference>
<reference evidence="4 5" key="3">
    <citation type="submission" date="2023-06" db="EMBL/GenBank/DDBJ databases">
        <title>Itaconate inhibition of nontuberculous mycobacteria.</title>
        <authorList>
            <person name="Breen P."/>
            <person name="Zimbric M."/>
            <person name="Caverly L."/>
        </authorList>
    </citation>
    <scope>NUCLEOTIDE SEQUENCE [LARGE SCALE GENOMIC DNA]</scope>
    <source>
        <strain evidence="4 5">FLAC1071</strain>
    </source>
</reference>
<dbReference type="GO" id="GO:0016491">
    <property type="term" value="F:oxidoreductase activity"/>
    <property type="evidence" value="ECO:0007669"/>
    <property type="project" value="InterPro"/>
</dbReference>
<sequence>MPKGDAKLPTAGYPDDTRFAFRSGVTCLITAAGAVLLSPTHSQKLPRLTAVRLQALRTLNAGPATVLELSDPAERSDVDGLISDLIARGWLSVTVRDGGNDVYCIQPFRQSSPPSTTPASPVLSKFAVLHRDSDGFVLEHPLSWCDVRINDPRLLAILGGSATVADMPTAVASRFVDDLCWAGMLVAPGGAEDGFDALSWSAPDLWFHRRSTLGERTVTWDHFGPTKWAKDRFPQPSARRPDYPGTPITLAAPDLVATRAKDPTLTAVLEDRVSTRAFDDARPVSIDQLAELLYRTARTRKIQPVGPSEQLLSRPYPSGGSIYELEVYPVVRHVTGLEPGMYHYDSFEHLLRPVAAADSKTVARLIKPAAATLAGGVEPQVLLVIAARCGRVMWTYEQIGYALILKDVGALMQTIYLAATAMGLGACAQGYGDTAAFVAATGVDERQESSVGSIVIGSPPPT</sequence>
<dbReference type="InterPro" id="IPR020051">
    <property type="entry name" value="SagB-type_dehydrogenase"/>
</dbReference>
<dbReference type="EMBL" id="CP015267">
    <property type="protein sequence ID" value="ASL14402.1"/>
    <property type="molecule type" value="Genomic_DNA"/>
</dbReference>
<evidence type="ECO:0000259" key="2">
    <source>
        <dbReference type="Pfam" id="PF22767"/>
    </source>
</evidence>
<accession>A0A220Y9V1</accession>
<reference evidence="5" key="2">
    <citation type="submission" date="2023-06" db="EMBL/GenBank/DDBJ databases">
        <title>Itaconate inhibition of nontuberculous mycobacteria.</title>
        <authorList>
            <person name="Spilker T."/>
        </authorList>
    </citation>
    <scope>NUCLEOTIDE SEQUENCE [LARGE SCALE GENOMIC DNA]</scope>
    <source>
        <strain evidence="5">FLAC1071</strain>
    </source>
</reference>
<evidence type="ECO:0000313" key="5">
    <source>
        <dbReference type="Proteomes" id="UP001529272"/>
    </source>
</evidence>